<comment type="caution">
    <text evidence="4">The sequence shown here is derived from an EMBL/GenBank/DDBJ whole genome shotgun (WGS) entry which is preliminary data.</text>
</comment>
<dbReference type="PROSITE" id="PS51724">
    <property type="entry name" value="SPOR"/>
    <property type="match status" value="1"/>
</dbReference>
<dbReference type="SUPFAM" id="SSF110997">
    <property type="entry name" value="Sporulation related repeat"/>
    <property type="match status" value="1"/>
</dbReference>
<accession>A0A923HIT0</accession>
<dbReference type="AlphaFoldDB" id="A0A923HIT0"/>
<gene>
    <name evidence="4" type="ORF">H8K36_00475</name>
</gene>
<name>A0A923HIT0_9BURK</name>
<evidence type="ECO:0000313" key="4">
    <source>
        <dbReference type="EMBL" id="MBC3879837.1"/>
    </source>
</evidence>
<reference evidence="4" key="1">
    <citation type="submission" date="2020-08" db="EMBL/GenBank/DDBJ databases">
        <title>Novel species isolated from subtropical streams in China.</title>
        <authorList>
            <person name="Lu H."/>
        </authorList>
    </citation>
    <scope>NUCLEOTIDE SEQUENCE</scope>
    <source>
        <strain evidence="4">LX22W</strain>
    </source>
</reference>
<dbReference type="GO" id="GO:0032506">
    <property type="term" value="P:cytokinetic process"/>
    <property type="evidence" value="ECO:0007669"/>
    <property type="project" value="TreeGrafter"/>
</dbReference>
<dbReference type="RefSeq" id="WP_186915596.1">
    <property type="nucleotide sequence ID" value="NZ_JACOFZ010000001.1"/>
</dbReference>
<feature type="domain" description="SPOR" evidence="3">
    <location>
        <begin position="278"/>
        <end position="356"/>
    </location>
</feature>
<evidence type="ECO:0000259" key="3">
    <source>
        <dbReference type="PROSITE" id="PS51724"/>
    </source>
</evidence>
<keyword evidence="2" id="KW-0812">Transmembrane</keyword>
<dbReference type="Proteomes" id="UP000627446">
    <property type="component" value="Unassembled WGS sequence"/>
</dbReference>
<feature type="region of interest" description="Disordered" evidence="1">
    <location>
        <begin position="1"/>
        <end position="68"/>
    </location>
</feature>
<dbReference type="PANTHER" id="PTHR38687:SF1">
    <property type="entry name" value="CELL DIVISION PROTEIN DEDD"/>
    <property type="match status" value="1"/>
</dbReference>
<evidence type="ECO:0000313" key="5">
    <source>
        <dbReference type="Proteomes" id="UP000627446"/>
    </source>
</evidence>
<organism evidence="4 5">
    <name type="scientific">Undibacterium nitidum</name>
    <dbReference type="NCBI Taxonomy" id="2762298"/>
    <lineage>
        <taxon>Bacteria</taxon>
        <taxon>Pseudomonadati</taxon>
        <taxon>Pseudomonadota</taxon>
        <taxon>Betaproteobacteria</taxon>
        <taxon>Burkholderiales</taxon>
        <taxon>Oxalobacteraceae</taxon>
        <taxon>Undibacterium</taxon>
    </lineage>
</organism>
<feature type="region of interest" description="Disordered" evidence="1">
    <location>
        <begin position="141"/>
        <end position="280"/>
    </location>
</feature>
<dbReference type="InterPro" id="IPR052521">
    <property type="entry name" value="Cell_div_SPOR-domain"/>
</dbReference>
<dbReference type="InterPro" id="IPR007730">
    <property type="entry name" value="SPOR-like_dom"/>
</dbReference>
<dbReference type="Gene3D" id="3.30.70.1070">
    <property type="entry name" value="Sporulation related repeat"/>
    <property type="match status" value="1"/>
</dbReference>
<sequence>MSLDTLFKQKKQDPQDTVDDGEFRSRAEDESAAIAAESARTPRSAKSNKRSGQSRKSPQDDSALPEKKRARRRLIGAIALVLAAVIGLPMLFESEPKSTAPKISIEIPSKDASAPVQVKEVARAPLPEIVASQVAQSIDKTEEIVTPSTSKTGAPLESKSGPDTSVARVDLNAKAAVNTEKKTDSKDSSTAGKSHQAEAVASKAVIEQPKKLDSKLTEVKTADAKVVEKLSSKPAERNEVKSEPKKESKDEAARAMALLEGRSEPSAKLDAKTEKTTAKPAGSFSVQVAAMSSAAKIKELQGKLKAADIQTYTQKIHTDNGEVIRIRVGPFNSKAEAEKMQKKLVKLGLSGSLIPN</sequence>
<evidence type="ECO:0000256" key="2">
    <source>
        <dbReference type="SAM" id="Phobius"/>
    </source>
</evidence>
<evidence type="ECO:0000256" key="1">
    <source>
        <dbReference type="SAM" id="MobiDB-lite"/>
    </source>
</evidence>
<proteinExistence type="predicted"/>
<dbReference type="Pfam" id="PF05036">
    <property type="entry name" value="SPOR"/>
    <property type="match status" value="1"/>
</dbReference>
<dbReference type="GO" id="GO:0030428">
    <property type="term" value="C:cell septum"/>
    <property type="evidence" value="ECO:0007669"/>
    <property type="project" value="TreeGrafter"/>
</dbReference>
<dbReference type="EMBL" id="JACOFZ010000001">
    <property type="protein sequence ID" value="MBC3879837.1"/>
    <property type="molecule type" value="Genomic_DNA"/>
</dbReference>
<feature type="compositionally biased region" description="Basic and acidic residues" evidence="1">
    <location>
        <begin position="208"/>
        <end position="253"/>
    </location>
</feature>
<dbReference type="PANTHER" id="PTHR38687">
    <property type="entry name" value="CELL DIVISION PROTEIN DEDD-RELATED"/>
    <property type="match status" value="1"/>
</dbReference>
<dbReference type="InterPro" id="IPR036680">
    <property type="entry name" value="SPOR-like_sf"/>
</dbReference>
<dbReference type="GO" id="GO:0042834">
    <property type="term" value="F:peptidoglycan binding"/>
    <property type="evidence" value="ECO:0007669"/>
    <property type="project" value="InterPro"/>
</dbReference>
<protein>
    <submittedName>
        <fullName evidence="4">SPOR domain-containing protein</fullName>
    </submittedName>
</protein>
<feature type="compositionally biased region" description="Basic and acidic residues" evidence="1">
    <location>
        <begin position="261"/>
        <end position="277"/>
    </location>
</feature>
<keyword evidence="2" id="KW-1133">Transmembrane helix</keyword>
<dbReference type="GO" id="GO:0032153">
    <property type="term" value="C:cell division site"/>
    <property type="evidence" value="ECO:0007669"/>
    <property type="project" value="TreeGrafter"/>
</dbReference>
<feature type="transmembrane region" description="Helical" evidence="2">
    <location>
        <begin position="74"/>
        <end position="92"/>
    </location>
</feature>
<keyword evidence="5" id="KW-1185">Reference proteome</keyword>
<keyword evidence="2" id="KW-0472">Membrane</keyword>